<dbReference type="EMBL" id="UINC01011605">
    <property type="protein sequence ID" value="SVA51113.1"/>
    <property type="molecule type" value="Genomic_DNA"/>
</dbReference>
<gene>
    <name evidence="1" type="ORF">METZ01_LOCUS103967</name>
</gene>
<sequence>MKKNDYINNDEMSIGSKKERYSDTTPLVIHLLDQGYTHREIKHLTGLSICTISRFEEDH</sequence>
<evidence type="ECO:0008006" key="2">
    <source>
        <dbReference type="Google" id="ProtNLM"/>
    </source>
</evidence>
<organism evidence="1">
    <name type="scientific">marine metagenome</name>
    <dbReference type="NCBI Taxonomy" id="408172"/>
    <lineage>
        <taxon>unclassified sequences</taxon>
        <taxon>metagenomes</taxon>
        <taxon>ecological metagenomes</taxon>
    </lineage>
</organism>
<reference evidence="1" key="1">
    <citation type="submission" date="2018-05" db="EMBL/GenBank/DDBJ databases">
        <authorList>
            <person name="Lanie J.A."/>
            <person name="Ng W.-L."/>
            <person name="Kazmierczak K.M."/>
            <person name="Andrzejewski T.M."/>
            <person name="Davidsen T.M."/>
            <person name="Wayne K.J."/>
            <person name="Tettelin H."/>
            <person name="Glass J.I."/>
            <person name="Rusch D."/>
            <person name="Podicherti R."/>
            <person name="Tsui H.-C.T."/>
            <person name="Winkler M.E."/>
        </authorList>
    </citation>
    <scope>NUCLEOTIDE SEQUENCE</scope>
</reference>
<dbReference type="InterPro" id="IPR010921">
    <property type="entry name" value="Trp_repressor/repl_initiator"/>
</dbReference>
<proteinExistence type="predicted"/>
<dbReference type="GO" id="GO:0043565">
    <property type="term" value="F:sequence-specific DNA binding"/>
    <property type="evidence" value="ECO:0007669"/>
    <property type="project" value="InterPro"/>
</dbReference>
<dbReference type="Gene3D" id="1.10.1270.10">
    <property type="entry name" value="TrpR-like"/>
    <property type="match status" value="1"/>
</dbReference>
<evidence type="ECO:0000313" key="1">
    <source>
        <dbReference type="EMBL" id="SVA51113.1"/>
    </source>
</evidence>
<accession>A0A381WGQ3</accession>
<dbReference type="AlphaFoldDB" id="A0A381WGQ3"/>
<name>A0A381WGQ3_9ZZZZ</name>
<dbReference type="InterPro" id="IPR038116">
    <property type="entry name" value="TrpR-like_sf"/>
</dbReference>
<dbReference type="SUPFAM" id="SSF48295">
    <property type="entry name" value="TrpR-like"/>
    <property type="match status" value="1"/>
</dbReference>
<protein>
    <recommendedName>
        <fullName evidence="2">Resolvase HTH domain-containing protein</fullName>
    </recommendedName>
</protein>